<protein>
    <submittedName>
        <fullName evidence="1">Uncharacterized protein</fullName>
    </submittedName>
</protein>
<dbReference type="AlphaFoldDB" id="A0A6B0UA99"/>
<name>A0A6B0UA99_IXORI</name>
<accession>A0A6B0UA99</accession>
<sequence length="84" mass="9582">MLSTFACFLFPPTPSSSFVTRPSNISLVRCNWQSRYIVHKNVNSGSPSVQHIILRVDLDPDSSLIQLRFMIDMNPDTDQLVIWS</sequence>
<dbReference type="EMBL" id="GIFC01002953">
    <property type="protein sequence ID" value="MXU85036.1"/>
    <property type="molecule type" value="Transcribed_RNA"/>
</dbReference>
<proteinExistence type="predicted"/>
<organism evidence="1">
    <name type="scientific">Ixodes ricinus</name>
    <name type="common">Common tick</name>
    <name type="synonym">Acarus ricinus</name>
    <dbReference type="NCBI Taxonomy" id="34613"/>
    <lineage>
        <taxon>Eukaryota</taxon>
        <taxon>Metazoa</taxon>
        <taxon>Ecdysozoa</taxon>
        <taxon>Arthropoda</taxon>
        <taxon>Chelicerata</taxon>
        <taxon>Arachnida</taxon>
        <taxon>Acari</taxon>
        <taxon>Parasitiformes</taxon>
        <taxon>Ixodida</taxon>
        <taxon>Ixodoidea</taxon>
        <taxon>Ixodidae</taxon>
        <taxon>Ixodinae</taxon>
        <taxon>Ixodes</taxon>
    </lineage>
</organism>
<evidence type="ECO:0000313" key="1">
    <source>
        <dbReference type="EMBL" id="MXU85036.1"/>
    </source>
</evidence>
<reference evidence="1" key="1">
    <citation type="submission" date="2019-12" db="EMBL/GenBank/DDBJ databases">
        <title>An insight into the sialome of adult female Ixodes ricinus ticks feeding for 6 days.</title>
        <authorList>
            <person name="Perner J."/>
            <person name="Ribeiro J.M.C."/>
        </authorList>
    </citation>
    <scope>NUCLEOTIDE SEQUENCE</scope>
    <source>
        <strain evidence="1">Semi-engorged</strain>
        <tissue evidence="1">Salivary glands</tissue>
    </source>
</reference>